<keyword evidence="3" id="KW-1185">Reference proteome</keyword>
<evidence type="ECO:0000313" key="3">
    <source>
        <dbReference type="Proteomes" id="UP000316473"/>
    </source>
</evidence>
<dbReference type="AlphaFoldDB" id="A0A4Y1YLR9"/>
<dbReference type="Proteomes" id="UP000316473">
    <property type="component" value="Chromosome"/>
</dbReference>
<keyword evidence="1" id="KW-0175">Coiled coil</keyword>
<name>A0A4Y1YLR9_9PROT</name>
<feature type="coiled-coil region" evidence="1">
    <location>
        <begin position="143"/>
        <end position="177"/>
    </location>
</feature>
<dbReference type="EMBL" id="AP019755">
    <property type="protein sequence ID" value="BBL34659.1"/>
    <property type="molecule type" value="Genomic_DNA"/>
</dbReference>
<accession>A0A4Y1YLR9</accession>
<sequence>MKVIDTIFVGLILNVALVGCAQIANQPGMPLINESAQIKILQEPDNLGELMRYYSWLQTQSNEVLTEEYQYANNHYRDSIDIQQRFKLAILLLLPNTEFYDIHGALDLIENLPNQNKITPATIGFKDILVLLLEQQQTANIKIRYLSAKLRTTEVEVKTLQEKIEAIKNIEKNMMRKNTL</sequence>
<dbReference type="PROSITE" id="PS51257">
    <property type="entry name" value="PROKAR_LIPOPROTEIN"/>
    <property type="match status" value="1"/>
</dbReference>
<evidence type="ECO:0000256" key="1">
    <source>
        <dbReference type="SAM" id="Coils"/>
    </source>
</evidence>
<organism evidence="2 3">
    <name type="scientific">Nitrosomonas stercoris</name>
    <dbReference type="NCBI Taxonomy" id="1444684"/>
    <lineage>
        <taxon>Bacteria</taxon>
        <taxon>Pseudomonadati</taxon>
        <taxon>Pseudomonadota</taxon>
        <taxon>Betaproteobacteria</taxon>
        <taxon>Nitrosomonadales</taxon>
        <taxon>Nitrosomonadaceae</taxon>
        <taxon>Nitrosomonas</taxon>
    </lineage>
</organism>
<protein>
    <submittedName>
        <fullName evidence="2">Uncharacterized protein</fullName>
    </submittedName>
</protein>
<gene>
    <name evidence="2" type="ORF">Nstercoris_00898</name>
</gene>
<reference evidence="2 3" key="1">
    <citation type="submission" date="2019-06" db="EMBL/GenBank/DDBJ databases">
        <title>Nitrosomonas stercoris KYUHI-S whole genome shotgun sequence.</title>
        <authorList>
            <person name="Nakagawa T."/>
            <person name="Tsuchiya Y."/>
            <person name="Takahashi R."/>
        </authorList>
    </citation>
    <scope>NUCLEOTIDE SEQUENCE [LARGE SCALE GENOMIC DNA]</scope>
    <source>
        <strain evidence="2 3">KYUHI-S</strain>
    </source>
</reference>
<dbReference type="KEGG" id="nst:Nstercoris_00898"/>
<evidence type="ECO:0000313" key="2">
    <source>
        <dbReference type="EMBL" id="BBL34659.1"/>
    </source>
</evidence>
<proteinExistence type="predicted"/>